<gene>
    <name evidence="4" type="ORF">DQG23_37280</name>
</gene>
<dbReference type="InterPro" id="IPR055396">
    <property type="entry name" value="DUF7088"/>
</dbReference>
<name>A0A329LWD4_9BACL</name>
<accession>A0A329LWD4</accession>
<dbReference type="AlphaFoldDB" id="A0A329LWD4"/>
<keyword evidence="1" id="KW-0472">Membrane</keyword>
<feature type="transmembrane region" description="Helical" evidence="1">
    <location>
        <begin position="12"/>
        <end position="31"/>
    </location>
</feature>
<dbReference type="EMBL" id="QMFB01000041">
    <property type="protein sequence ID" value="RAV10803.1"/>
    <property type="molecule type" value="Genomic_DNA"/>
</dbReference>
<dbReference type="Pfam" id="PF23357">
    <property type="entry name" value="DUF7088"/>
    <property type="match status" value="1"/>
</dbReference>
<dbReference type="Proteomes" id="UP000250369">
    <property type="component" value="Unassembled WGS sequence"/>
</dbReference>
<reference evidence="4 5" key="1">
    <citation type="journal article" date="2009" name="Int. J. Syst. Evol. Microbiol.">
        <title>Paenibacillus contaminans sp. nov., isolated from a contaminated laboratory plate.</title>
        <authorList>
            <person name="Chou J.H."/>
            <person name="Lee J.H."/>
            <person name="Lin M.C."/>
            <person name="Chang P.S."/>
            <person name="Arun A.B."/>
            <person name="Young C.C."/>
            <person name="Chen W.M."/>
        </authorList>
    </citation>
    <scope>NUCLEOTIDE SEQUENCE [LARGE SCALE GENOMIC DNA]</scope>
    <source>
        <strain evidence="4 5">CKOBP-6</strain>
    </source>
</reference>
<keyword evidence="1" id="KW-1133">Transmembrane helix</keyword>
<feature type="transmembrane region" description="Helical" evidence="1">
    <location>
        <begin position="439"/>
        <end position="461"/>
    </location>
</feature>
<keyword evidence="1" id="KW-0812">Transmembrane</keyword>
<evidence type="ECO:0000259" key="3">
    <source>
        <dbReference type="Pfam" id="PF23357"/>
    </source>
</evidence>
<proteinExistence type="predicted"/>
<keyword evidence="5" id="KW-1185">Reference proteome</keyword>
<dbReference type="Gene3D" id="3.40.30.10">
    <property type="entry name" value="Glutaredoxin"/>
    <property type="match status" value="1"/>
</dbReference>
<dbReference type="OrthoDB" id="9766228at2"/>
<evidence type="ECO:0000313" key="4">
    <source>
        <dbReference type="EMBL" id="RAV10803.1"/>
    </source>
</evidence>
<dbReference type="InterPro" id="IPR019196">
    <property type="entry name" value="ABC_transp_unknown"/>
</dbReference>
<organism evidence="4 5">
    <name type="scientific">Paenibacillus contaminans</name>
    <dbReference type="NCBI Taxonomy" id="450362"/>
    <lineage>
        <taxon>Bacteria</taxon>
        <taxon>Bacillati</taxon>
        <taxon>Bacillota</taxon>
        <taxon>Bacilli</taxon>
        <taxon>Bacillales</taxon>
        <taxon>Paenibacillaceae</taxon>
        <taxon>Paenibacillus</taxon>
    </lineage>
</organism>
<dbReference type="InterPro" id="IPR036249">
    <property type="entry name" value="Thioredoxin-like_sf"/>
</dbReference>
<feature type="domain" description="ABC-type uncharacterised transport system" evidence="2">
    <location>
        <begin position="166"/>
        <end position="251"/>
    </location>
</feature>
<sequence>MKNWLKGTNAVVLSLAVIGIFIVLTVFLGSMKGVQWDLTKNKKFTLADKTIETLKALDKDVHVTMFSNPGDTYVNRQITDLLEQYHKRNGKFTYEEIDPKKQPTLAQKYQIEQYGTIVFESEGKTKNVLSYELFGQGSTENSYAFSGEEKFTQAILNLADTEKRQAYLLSGHGELTSANVSSLTSSLTNEGFEVKDLNLLKEAQIPEDADMVVVLAPQNDLSAKEADLLKEYVKGTGKLWFALGIAKDMENWANWTSVLDTIGVKSSQALVVENRKSLSTDPLTIIPEYGYHDITSKLSDQDRITVLYGALALETNKDVTDYSSTALLQTTKDAYGKTNLSFFTSATSITQNDLKKADADLAGPLDLAYAVQDKDSKPKAIVIGSGAFVTNDLIGEQGNKDFILNSIGWLQEQQNMVTIRPQEESQLQQVFFTQGQANVIQYSTMIVIPLFILILGGVIWWRRRRG</sequence>
<evidence type="ECO:0000259" key="2">
    <source>
        <dbReference type="Pfam" id="PF09822"/>
    </source>
</evidence>
<dbReference type="SUPFAM" id="SSF52833">
    <property type="entry name" value="Thioredoxin-like"/>
    <property type="match status" value="1"/>
</dbReference>
<dbReference type="Pfam" id="PF09822">
    <property type="entry name" value="ABC_transp_aux"/>
    <property type="match status" value="1"/>
</dbReference>
<dbReference type="RefSeq" id="WP_113036121.1">
    <property type="nucleotide sequence ID" value="NZ_QMFB01000041.1"/>
</dbReference>
<evidence type="ECO:0000256" key="1">
    <source>
        <dbReference type="SAM" id="Phobius"/>
    </source>
</evidence>
<dbReference type="InterPro" id="IPR029062">
    <property type="entry name" value="Class_I_gatase-like"/>
</dbReference>
<evidence type="ECO:0000313" key="5">
    <source>
        <dbReference type="Proteomes" id="UP000250369"/>
    </source>
</evidence>
<comment type="caution">
    <text evidence="4">The sequence shown here is derived from an EMBL/GenBank/DDBJ whole genome shotgun (WGS) entry which is preliminary data.</text>
</comment>
<protein>
    <submittedName>
        <fullName evidence="4">ABC transporter</fullName>
    </submittedName>
</protein>
<dbReference type="SUPFAM" id="SSF52317">
    <property type="entry name" value="Class I glutamine amidotransferase-like"/>
    <property type="match status" value="1"/>
</dbReference>
<feature type="domain" description="DUF7088" evidence="3">
    <location>
        <begin position="40"/>
        <end position="128"/>
    </location>
</feature>